<name>A0ABP3Q017_9PROT</name>
<evidence type="ECO:0000256" key="1">
    <source>
        <dbReference type="ARBA" id="ARBA00022679"/>
    </source>
</evidence>
<protein>
    <submittedName>
        <fullName evidence="5">Phosphocholine cytidylyltransferase family protein</fullName>
    </submittedName>
</protein>
<dbReference type="Proteomes" id="UP001501588">
    <property type="component" value="Unassembled WGS sequence"/>
</dbReference>
<gene>
    <name evidence="5" type="ORF">GCM10009416_13830</name>
</gene>
<keyword evidence="2 5" id="KW-0548">Nucleotidyltransferase</keyword>
<dbReference type="Gene3D" id="3.90.550.10">
    <property type="entry name" value="Spore Coat Polysaccharide Biosynthesis Protein SpsA, Chain A"/>
    <property type="match status" value="1"/>
</dbReference>
<evidence type="ECO:0000259" key="4">
    <source>
        <dbReference type="Pfam" id="PF12804"/>
    </source>
</evidence>
<evidence type="ECO:0000256" key="2">
    <source>
        <dbReference type="ARBA" id="ARBA00022695"/>
    </source>
</evidence>
<reference evidence="6" key="1">
    <citation type="journal article" date="2019" name="Int. J. Syst. Evol. Microbiol.">
        <title>The Global Catalogue of Microorganisms (GCM) 10K type strain sequencing project: providing services to taxonomists for standard genome sequencing and annotation.</title>
        <authorList>
            <consortium name="The Broad Institute Genomics Platform"/>
            <consortium name="The Broad Institute Genome Sequencing Center for Infectious Disease"/>
            <person name="Wu L."/>
            <person name="Ma J."/>
        </authorList>
    </citation>
    <scope>NUCLEOTIDE SEQUENCE [LARGE SCALE GENOMIC DNA]</scope>
    <source>
        <strain evidence="6">JCM 9933</strain>
    </source>
</reference>
<dbReference type="InterPro" id="IPR050065">
    <property type="entry name" value="GlmU-like"/>
</dbReference>
<evidence type="ECO:0000313" key="6">
    <source>
        <dbReference type="Proteomes" id="UP001501588"/>
    </source>
</evidence>
<dbReference type="EMBL" id="BAAAFZ010000013">
    <property type="protein sequence ID" value="GAA0576442.1"/>
    <property type="molecule type" value="Genomic_DNA"/>
</dbReference>
<comment type="caution">
    <text evidence="5">The sequence shown here is derived from an EMBL/GenBank/DDBJ whole genome shotgun (WGS) entry which is preliminary data.</text>
</comment>
<dbReference type="RefSeq" id="WP_343894463.1">
    <property type="nucleotide sequence ID" value="NZ_BAAAFZ010000013.1"/>
</dbReference>
<organism evidence="5 6">
    <name type="scientific">Craurococcus roseus</name>
    <dbReference type="NCBI Taxonomy" id="77585"/>
    <lineage>
        <taxon>Bacteria</taxon>
        <taxon>Pseudomonadati</taxon>
        <taxon>Pseudomonadota</taxon>
        <taxon>Alphaproteobacteria</taxon>
        <taxon>Acetobacterales</taxon>
        <taxon>Acetobacteraceae</taxon>
        <taxon>Craurococcus</taxon>
    </lineage>
</organism>
<dbReference type="InterPro" id="IPR029044">
    <property type="entry name" value="Nucleotide-diphossugar_trans"/>
</dbReference>
<dbReference type="InterPro" id="IPR025877">
    <property type="entry name" value="MobA-like_NTP_Trfase"/>
</dbReference>
<dbReference type="GO" id="GO:0016779">
    <property type="term" value="F:nucleotidyltransferase activity"/>
    <property type="evidence" value="ECO:0007669"/>
    <property type="project" value="UniProtKB-KW"/>
</dbReference>
<keyword evidence="3" id="KW-0460">Magnesium</keyword>
<evidence type="ECO:0000256" key="3">
    <source>
        <dbReference type="ARBA" id="ARBA00022842"/>
    </source>
</evidence>
<accession>A0ABP3Q017</accession>
<dbReference type="PANTHER" id="PTHR43584:SF8">
    <property type="entry name" value="N-ACETYLMURAMATE ALPHA-1-PHOSPHATE URIDYLYLTRANSFERASE"/>
    <property type="match status" value="1"/>
</dbReference>
<dbReference type="CDD" id="cd02523">
    <property type="entry name" value="PC_cytidylyltransferase"/>
    <property type="match status" value="1"/>
</dbReference>
<evidence type="ECO:0000313" key="5">
    <source>
        <dbReference type="EMBL" id="GAA0576442.1"/>
    </source>
</evidence>
<proteinExistence type="predicted"/>
<sequence>MAQHGKEISAIILAAGVGRRLGAAADGRPKVLLEFGGRTLLERHLAALRSCGIEEVSITVGHGRDLIEAEVERLGWRDRVGLVHNPRYREGSLVSLWAQAARLRDGRPLLLMDGDVLYDPGMIARLVAAPGENVLLVDRGVEPGDEPVKICFRDGRIVDFRKRPVHAHDWHGESVGFFRFSAATAAALADRCEAHVEQGRADLEYEEAIRDLILAAPDRFGATDVTALPWIEIDFEADVARARTEILPLLERGA</sequence>
<keyword evidence="1" id="KW-0808">Transferase</keyword>
<feature type="domain" description="MobA-like NTP transferase" evidence="4">
    <location>
        <begin position="10"/>
        <end position="138"/>
    </location>
</feature>
<dbReference type="Pfam" id="PF12804">
    <property type="entry name" value="NTP_transf_3"/>
    <property type="match status" value="1"/>
</dbReference>
<dbReference type="PANTHER" id="PTHR43584">
    <property type="entry name" value="NUCLEOTIDYL TRANSFERASE"/>
    <property type="match status" value="1"/>
</dbReference>
<dbReference type="SUPFAM" id="SSF53448">
    <property type="entry name" value="Nucleotide-diphospho-sugar transferases"/>
    <property type="match status" value="1"/>
</dbReference>
<keyword evidence="6" id="KW-1185">Reference proteome</keyword>